<evidence type="ECO:0000256" key="11">
    <source>
        <dbReference type="ARBA" id="ARBA00030849"/>
    </source>
</evidence>
<evidence type="ECO:0000256" key="7">
    <source>
        <dbReference type="ARBA" id="ARBA00022723"/>
    </source>
</evidence>
<dbReference type="Gene3D" id="3.90.230.10">
    <property type="entry name" value="Creatinase/methionine aminopeptidase superfamily"/>
    <property type="match status" value="1"/>
</dbReference>
<dbReference type="GO" id="GO:0070006">
    <property type="term" value="F:metalloaminopeptidase activity"/>
    <property type="evidence" value="ECO:0007669"/>
    <property type="project" value="InterPro"/>
</dbReference>
<dbReference type="GO" id="GO:0006508">
    <property type="term" value="P:proteolysis"/>
    <property type="evidence" value="ECO:0007669"/>
    <property type="project" value="TreeGrafter"/>
</dbReference>
<organism evidence="14 15">
    <name type="scientific">Salinomyces thailandicus</name>
    <dbReference type="NCBI Taxonomy" id="706561"/>
    <lineage>
        <taxon>Eukaryota</taxon>
        <taxon>Fungi</taxon>
        <taxon>Dikarya</taxon>
        <taxon>Ascomycota</taxon>
        <taxon>Pezizomycotina</taxon>
        <taxon>Dothideomycetes</taxon>
        <taxon>Dothideomycetidae</taxon>
        <taxon>Mycosphaerellales</taxon>
        <taxon>Teratosphaeriaceae</taxon>
        <taxon>Salinomyces</taxon>
    </lineage>
</organism>
<evidence type="ECO:0000256" key="12">
    <source>
        <dbReference type="SAM" id="MobiDB-lite"/>
    </source>
</evidence>
<evidence type="ECO:0000259" key="13">
    <source>
        <dbReference type="SMART" id="SM01011"/>
    </source>
</evidence>
<dbReference type="PANTHER" id="PTHR43226">
    <property type="entry name" value="XAA-PRO AMINOPEPTIDASE 3"/>
    <property type="match status" value="1"/>
</dbReference>
<keyword evidence="15" id="KW-1185">Reference proteome</keyword>
<name>A0A4U0U7W7_9PEZI</name>
<dbReference type="InterPro" id="IPR052433">
    <property type="entry name" value="X-Pro_dipept-like"/>
</dbReference>
<keyword evidence="10" id="KW-0464">Manganese</keyword>
<dbReference type="InterPro" id="IPR007865">
    <property type="entry name" value="Aminopep_P_N"/>
</dbReference>
<keyword evidence="7" id="KW-0479">Metal-binding</keyword>
<evidence type="ECO:0000256" key="9">
    <source>
        <dbReference type="ARBA" id="ARBA00023049"/>
    </source>
</evidence>
<proteinExistence type="inferred from homology"/>
<dbReference type="Gene3D" id="3.40.350.10">
    <property type="entry name" value="Creatinase/prolidase N-terminal domain"/>
    <property type="match status" value="1"/>
</dbReference>
<feature type="region of interest" description="Disordered" evidence="12">
    <location>
        <begin position="1"/>
        <end position="21"/>
    </location>
</feature>
<dbReference type="InterPro" id="IPR029149">
    <property type="entry name" value="Creatin/AminoP/Spt16_N"/>
</dbReference>
<keyword evidence="9" id="KW-0482">Metalloprotease</keyword>
<dbReference type="CDD" id="cd01087">
    <property type="entry name" value="Prolidase"/>
    <property type="match status" value="1"/>
</dbReference>
<dbReference type="EC" id="3.4.11.9" evidence="5"/>
<comment type="cofactor">
    <cofactor evidence="2">
        <name>Mn(2+)</name>
        <dbReference type="ChEBI" id="CHEBI:29035"/>
    </cofactor>
</comment>
<evidence type="ECO:0000256" key="10">
    <source>
        <dbReference type="ARBA" id="ARBA00023211"/>
    </source>
</evidence>
<dbReference type="EMBL" id="NAJL01000008">
    <property type="protein sequence ID" value="TKA31361.1"/>
    <property type="molecule type" value="Genomic_DNA"/>
</dbReference>
<keyword evidence="6" id="KW-0031">Aminopeptidase</keyword>
<evidence type="ECO:0000256" key="3">
    <source>
        <dbReference type="ARBA" id="ARBA00002443"/>
    </source>
</evidence>
<comment type="caution">
    <text evidence="14">The sequence shown here is derived from an EMBL/GenBank/DDBJ whole genome shotgun (WGS) entry which is preliminary data.</text>
</comment>
<dbReference type="OrthoDB" id="10261878at2759"/>
<evidence type="ECO:0000313" key="15">
    <source>
        <dbReference type="Proteomes" id="UP000308549"/>
    </source>
</evidence>
<comment type="similarity">
    <text evidence="4">Belongs to the peptidase M24B family.</text>
</comment>
<evidence type="ECO:0000256" key="6">
    <source>
        <dbReference type="ARBA" id="ARBA00022438"/>
    </source>
</evidence>
<feature type="domain" description="Aminopeptidase P N-terminal" evidence="13">
    <location>
        <begin position="18"/>
        <end position="155"/>
    </location>
</feature>
<sequence length="475" mass="53899">MTKPIANPELPSPPTGKYPAKSHARRVAKWIAENGGPQTGIIYLEGQLTQMTEQSLTRLYRQRRHFFYLTGCDLPDCYFAYDIVADTSTLWIPPVEPEYVMWAGMPLMPDEALRRYDVDCVKTTDELLRGGDSIRNMLSKQRTTIMAIKDRANLDIYQSDALEGSRPEINFDWARKSIEACRVVKDEHEIAMIRHANIVSSYAHEQVLASVKRASNEQELNAVFVMHCHANGCREQAYGCICAGGTNASSLHYVHNDMPLEGRLNLLLDAGCEYNCYCSDITRTFPLTGTFTKQSKEVYELVLRMQTECMEMIKAGVRWEDVHMKAHMVALDGLRKLGILKKELSVEKILESKVTTRFFPHGLGHYLGMDTHDVGGNANYEDPDEMFRYLRVRGTLPVNSVITNEPGIYFRRYPLEQELQDGKWDGIIDQDVLRPYWAVGGVRIEDDIWVKEGACENLTTVKSGSEYVEATVNGS</sequence>
<dbReference type="SUPFAM" id="SSF55920">
    <property type="entry name" value="Creatinase/aminopeptidase"/>
    <property type="match status" value="1"/>
</dbReference>
<evidence type="ECO:0000313" key="14">
    <source>
        <dbReference type="EMBL" id="TKA31361.1"/>
    </source>
</evidence>
<dbReference type="Pfam" id="PF05195">
    <property type="entry name" value="AMP_N"/>
    <property type="match status" value="1"/>
</dbReference>
<evidence type="ECO:0000256" key="2">
    <source>
        <dbReference type="ARBA" id="ARBA00001936"/>
    </source>
</evidence>
<reference evidence="14 15" key="1">
    <citation type="submission" date="2017-03" db="EMBL/GenBank/DDBJ databases">
        <title>Genomes of endolithic fungi from Antarctica.</title>
        <authorList>
            <person name="Coleine C."/>
            <person name="Masonjones S."/>
            <person name="Stajich J.E."/>
        </authorList>
    </citation>
    <scope>NUCLEOTIDE SEQUENCE [LARGE SCALE GENOMIC DNA]</scope>
    <source>
        <strain evidence="14 15">CCFEE 6315</strain>
    </source>
</reference>
<dbReference type="SUPFAM" id="SSF53092">
    <property type="entry name" value="Creatinase/prolidase N-terminal domain"/>
    <property type="match status" value="1"/>
</dbReference>
<dbReference type="GO" id="GO:0030145">
    <property type="term" value="F:manganese ion binding"/>
    <property type="evidence" value="ECO:0007669"/>
    <property type="project" value="InterPro"/>
</dbReference>
<comment type="function">
    <text evidence="3">Catalyzes the removal of a penultimate prolyl residue from the N-termini of peptides.</text>
</comment>
<dbReference type="AlphaFoldDB" id="A0A4U0U7W7"/>
<keyword evidence="6" id="KW-0645">Protease</keyword>
<dbReference type="SMART" id="SM01011">
    <property type="entry name" value="AMP_N"/>
    <property type="match status" value="1"/>
</dbReference>
<evidence type="ECO:0000256" key="1">
    <source>
        <dbReference type="ARBA" id="ARBA00001424"/>
    </source>
</evidence>
<gene>
    <name evidence="14" type="ORF">B0A50_02206</name>
</gene>
<dbReference type="InterPro" id="IPR036005">
    <property type="entry name" value="Creatinase/aminopeptidase-like"/>
</dbReference>
<keyword evidence="8" id="KW-0378">Hydrolase</keyword>
<comment type="catalytic activity">
    <reaction evidence="1">
        <text>Release of any N-terminal amino acid, including proline, that is linked to proline, even from a dipeptide or tripeptide.</text>
        <dbReference type="EC" id="3.4.11.9"/>
    </reaction>
</comment>
<dbReference type="PANTHER" id="PTHR43226:SF1">
    <property type="entry name" value="XAA-PRO DIPEPTIDASE"/>
    <property type="match status" value="1"/>
</dbReference>
<evidence type="ECO:0000256" key="5">
    <source>
        <dbReference type="ARBA" id="ARBA00012574"/>
    </source>
</evidence>
<dbReference type="InterPro" id="IPR000994">
    <property type="entry name" value="Pept_M24"/>
</dbReference>
<protein>
    <recommendedName>
        <fullName evidence="5">Xaa-Pro aminopeptidase</fullName>
        <ecNumber evidence="5">3.4.11.9</ecNumber>
    </recommendedName>
    <alternativeName>
        <fullName evidence="11">Aminoacylproline aminopeptidase</fullName>
    </alternativeName>
</protein>
<evidence type="ECO:0000256" key="4">
    <source>
        <dbReference type="ARBA" id="ARBA00008766"/>
    </source>
</evidence>
<dbReference type="Proteomes" id="UP000308549">
    <property type="component" value="Unassembled WGS sequence"/>
</dbReference>
<dbReference type="Pfam" id="PF00557">
    <property type="entry name" value="Peptidase_M24"/>
    <property type="match status" value="1"/>
</dbReference>
<evidence type="ECO:0000256" key="8">
    <source>
        <dbReference type="ARBA" id="ARBA00022801"/>
    </source>
</evidence>
<accession>A0A4U0U7W7</accession>